<evidence type="ECO:0000313" key="2">
    <source>
        <dbReference type="Proteomes" id="UP000027222"/>
    </source>
</evidence>
<sequence length="106" mass="11400">MFVVNGVVVPQRGERRVAACVEGVNDVGAGSSRGAYIRLKSNVGRGQTRSGAKAKGLVSIRIRRKEVGVRGRPPAQPRRIELTPDPLAFDVQPWFGFLATSTSPSQ</sequence>
<proteinExistence type="predicted"/>
<dbReference type="HOGENOM" id="CLU_2229475_0_0_1"/>
<dbReference type="Proteomes" id="UP000027222">
    <property type="component" value="Unassembled WGS sequence"/>
</dbReference>
<dbReference type="EMBL" id="KL142427">
    <property type="protein sequence ID" value="KDR66096.1"/>
    <property type="molecule type" value="Genomic_DNA"/>
</dbReference>
<accession>A0A067S5M4</accession>
<feature type="non-terminal residue" evidence="1">
    <location>
        <position position="106"/>
    </location>
</feature>
<protein>
    <submittedName>
        <fullName evidence="1">Uncharacterized protein</fullName>
    </submittedName>
</protein>
<reference evidence="2" key="1">
    <citation type="journal article" date="2014" name="Proc. Natl. Acad. Sci. U.S.A.">
        <title>Extensive sampling of basidiomycete genomes demonstrates inadequacy of the white-rot/brown-rot paradigm for wood decay fungi.</title>
        <authorList>
            <person name="Riley R."/>
            <person name="Salamov A.A."/>
            <person name="Brown D.W."/>
            <person name="Nagy L.G."/>
            <person name="Floudas D."/>
            <person name="Held B.W."/>
            <person name="Levasseur A."/>
            <person name="Lombard V."/>
            <person name="Morin E."/>
            <person name="Otillar R."/>
            <person name="Lindquist E.A."/>
            <person name="Sun H."/>
            <person name="LaButti K.M."/>
            <person name="Schmutz J."/>
            <person name="Jabbour D."/>
            <person name="Luo H."/>
            <person name="Baker S.E."/>
            <person name="Pisabarro A.G."/>
            <person name="Walton J.D."/>
            <person name="Blanchette R.A."/>
            <person name="Henrissat B."/>
            <person name="Martin F."/>
            <person name="Cullen D."/>
            <person name="Hibbett D.S."/>
            <person name="Grigoriev I.V."/>
        </authorList>
    </citation>
    <scope>NUCLEOTIDE SEQUENCE [LARGE SCALE GENOMIC DNA]</scope>
    <source>
        <strain evidence="2">CBS 339.88</strain>
    </source>
</reference>
<gene>
    <name evidence="1" type="ORF">GALMADRAFT_162246</name>
</gene>
<organism evidence="1 2">
    <name type="scientific">Galerina marginata (strain CBS 339.88)</name>
    <dbReference type="NCBI Taxonomy" id="685588"/>
    <lineage>
        <taxon>Eukaryota</taxon>
        <taxon>Fungi</taxon>
        <taxon>Dikarya</taxon>
        <taxon>Basidiomycota</taxon>
        <taxon>Agaricomycotina</taxon>
        <taxon>Agaricomycetes</taxon>
        <taxon>Agaricomycetidae</taxon>
        <taxon>Agaricales</taxon>
        <taxon>Agaricineae</taxon>
        <taxon>Strophariaceae</taxon>
        <taxon>Galerina</taxon>
    </lineage>
</organism>
<keyword evidence="2" id="KW-1185">Reference proteome</keyword>
<evidence type="ECO:0000313" key="1">
    <source>
        <dbReference type="EMBL" id="KDR66096.1"/>
    </source>
</evidence>
<name>A0A067S5M4_GALM3</name>
<dbReference type="AlphaFoldDB" id="A0A067S5M4"/>